<reference evidence="1" key="1">
    <citation type="submission" date="2023-03" db="EMBL/GenBank/DDBJ databases">
        <title>Massive genome expansion in bonnet fungi (Mycena s.s.) driven by repeated elements and novel gene families across ecological guilds.</title>
        <authorList>
            <consortium name="Lawrence Berkeley National Laboratory"/>
            <person name="Harder C.B."/>
            <person name="Miyauchi S."/>
            <person name="Viragh M."/>
            <person name="Kuo A."/>
            <person name="Thoen E."/>
            <person name="Andreopoulos B."/>
            <person name="Lu D."/>
            <person name="Skrede I."/>
            <person name="Drula E."/>
            <person name="Henrissat B."/>
            <person name="Morin E."/>
            <person name="Kohler A."/>
            <person name="Barry K."/>
            <person name="LaButti K."/>
            <person name="Morin E."/>
            <person name="Salamov A."/>
            <person name="Lipzen A."/>
            <person name="Mereny Z."/>
            <person name="Hegedus B."/>
            <person name="Baldrian P."/>
            <person name="Stursova M."/>
            <person name="Weitz H."/>
            <person name="Taylor A."/>
            <person name="Grigoriev I.V."/>
            <person name="Nagy L.G."/>
            <person name="Martin F."/>
            <person name="Kauserud H."/>
        </authorList>
    </citation>
    <scope>NUCLEOTIDE SEQUENCE</scope>
    <source>
        <strain evidence="1">CBHHK002</strain>
    </source>
</reference>
<protein>
    <submittedName>
        <fullName evidence="1">Uncharacterized protein</fullName>
    </submittedName>
</protein>
<proteinExistence type="predicted"/>
<organism evidence="1 2">
    <name type="scientific">Mycena albidolilacea</name>
    <dbReference type="NCBI Taxonomy" id="1033008"/>
    <lineage>
        <taxon>Eukaryota</taxon>
        <taxon>Fungi</taxon>
        <taxon>Dikarya</taxon>
        <taxon>Basidiomycota</taxon>
        <taxon>Agaricomycotina</taxon>
        <taxon>Agaricomycetes</taxon>
        <taxon>Agaricomycetidae</taxon>
        <taxon>Agaricales</taxon>
        <taxon>Marasmiineae</taxon>
        <taxon>Mycenaceae</taxon>
        <taxon>Mycena</taxon>
    </lineage>
</organism>
<accession>A0AAD7EUF1</accession>
<gene>
    <name evidence="1" type="ORF">DFH08DRAFT_934887</name>
</gene>
<dbReference type="Proteomes" id="UP001218218">
    <property type="component" value="Unassembled WGS sequence"/>
</dbReference>
<sequence length="250" mass="26976">MATVKVLPVEDSSAAAAVVAFAPLNPSALIALVDPNPTPGSEEWNANKLRPPAVTPFRFLLRSLSTFPFFSVRGGTRLYLCSFPPANRLPPLFKEAKDTIAALDEETNAKEIKEEGHLMMSSTMGGFANRMRPSLVLLQGSGVDFRHWEDGEEEEVITTAPRTSGQEHTADVFSTVNPESSNPVSSISASASIEALASLNTWSISSTLDAVRTDLVAHSLPLGRYHAAHQRLHRLRILTRLSLGGSACNV</sequence>
<evidence type="ECO:0000313" key="1">
    <source>
        <dbReference type="EMBL" id="KAJ7352512.1"/>
    </source>
</evidence>
<evidence type="ECO:0000313" key="2">
    <source>
        <dbReference type="Proteomes" id="UP001218218"/>
    </source>
</evidence>
<keyword evidence="2" id="KW-1185">Reference proteome</keyword>
<dbReference type="EMBL" id="JARIHO010000012">
    <property type="protein sequence ID" value="KAJ7352512.1"/>
    <property type="molecule type" value="Genomic_DNA"/>
</dbReference>
<name>A0AAD7EUF1_9AGAR</name>
<comment type="caution">
    <text evidence="1">The sequence shown here is derived from an EMBL/GenBank/DDBJ whole genome shotgun (WGS) entry which is preliminary data.</text>
</comment>
<dbReference type="AlphaFoldDB" id="A0AAD7EUF1"/>